<name>A0A5P6VNI8_PSEXY</name>
<dbReference type="EMBL" id="CP043028">
    <property type="protein sequence ID" value="QFJ53928.1"/>
    <property type="molecule type" value="Genomic_DNA"/>
</dbReference>
<dbReference type="SUPFAM" id="SSF55729">
    <property type="entry name" value="Acyl-CoA N-acyltransferases (Nat)"/>
    <property type="match status" value="1"/>
</dbReference>
<evidence type="ECO:0008006" key="3">
    <source>
        <dbReference type="Google" id="ProtNLM"/>
    </source>
</evidence>
<dbReference type="RefSeq" id="WP_151622425.1">
    <property type="nucleotide sequence ID" value="NZ_CP043028.1"/>
</dbReference>
<accession>A0A5P6VNI8</accession>
<protein>
    <recommendedName>
        <fullName evidence="3">N-acetyltransferase</fullName>
    </recommendedName>
</protein>
<evidence type="ECO:0000313" key="1">
    <source>
        <dbReference type="EMBL" id="QFJ53928.1"/>
    </source>
</evidence>
<dbReference type="Gene3D" id="3.40.630.30">
    <property type="match status" value="1"/>
</dbReference>
<reference evidence="2" key="1">
    <citation type="submission" date="2019-08" db="EMBL/GenBank/DDBJ databases">
        <title>Complete Genome Sequence of the Polysaccharide-Degrading Rumen Bacterium Pseudobutyrivibrio xylanivorans MA3014.</title>
        <authorList>
            <person name="Palevich N."/>
            <person name="Maclean P.H."/>
            <person name="Kelly W.J."/>
            <person name="Leahy S.C."/>
            <person name="Rakonjac J."/>
            <person name="Attwood G.T."/>
        </authorList>
    </citation>
    <scope>NUCLEOTIDE SEQUENCE [LARGE SCALE GENOMIC DNA]</scope>
    <source>
        <strain evidence="2">MA3014</strain>
    </source>
</reference>
<dbReference type="InterPro" id="IPR016181">
    <property type="entry name" value="Acyl_CoA_acyltransferase"/>
</dbReference>
<sequence>MNNFEWKSIREVPLEVIKNFDCGDYEFNIFLQEKSFNWMDNGYAATYVAVDSEENAENHITKIYAYASINCTGLLYKAEHAKYLSCVEIRMFAVSRRLRGDGVTDVDGIRYSYKVFQSLMQELYYMSTNSIGFCAVTLNANDKGLKLYIKFGFVKTDEYILPNEEEKLNIKDCTPLIFSLITEDAITRIFE</sequence>
<dbReference type="OrthoDB" id="2002347at2"/>
<gene>
    <name evidence="1" type="ORF">FXF36_03125</name>
</gene>
<dbReference type="KEGG" id="pxv:FXF36_03125"/>
<dbReference type="AlphaFoldDB" id="A0A5P6VNI8"/>
<proteinExistence type="predicted"/>
<dbReference type="Proteomes" id="UP000327030">
    <property type="component" value="Chromosome 1"/>
</dbReference>
<evidence type="ECO:0000313" key="2">
    <source>
        <dbReference type="Proteomes" id="UP000327030"/>
    </source>
</evidence>
<organism evidence="1 2">
    <name type="scientific">Pseudobutyrivibrio xylanivorans</name>
    <dbReference type="NCBI Taxonomy" id="185007"/>
    <lineage>
        <taxon>Bacteria</taxon>
        <taxon>Bacillati</taxon>
        <taxon>Bacillota</taxon>
        <taxon>Clostridia</taxon>
        <taxon>Lachnospirales</taxon>
        <taxon>Lachnospiraceae</taxon>
        <taxon>Pseudobutyrivibrio</taxon>
    </lineage>
</organism>